<keyword evidence="2" id="KW-1133">Transmembrane helix</keyword>
<organism evidence="3 4">
    <name type="scientific">Stylosanthes scabra</name>
    <dbReference type="NCBI Taxonomy" id="79078"/>
    <lineage>
        <taxon>Eukaryota</taxon>
        <taxon>Viridiplantae</taxon>
        <taxon>Streptophyta</taxon>
        <taxon>Embryophyta</taxon>
        <taxon>Tracheophyta</taxon>
        <taxon>Spermatophyta</taxon>
        <taxon>Magnoliopsida</taxon>
        <taxon>eudicotyledons</taxon>
        <taxon>Gunneridae</taxon>
        <taxon>Pentapetalae</taxon>
        <taxon>rosids</taxon>
        <taxon>fabids</taxon>
        <taxon>Fabales</taxon>
        <taxon>Fabaceae</taxon>
        <taxon>Papilionoideae</taxon>
        <taxon>50 kb inversion clade</taxon>
        <taxon>dalbergioids sensu lato</taxon>
        <taxon>Dalbergieae</taxon>
        <taxon>Pterocarpus clade</taxon>
        <taxon>Stylosanthes</taxon>
    </lineage>
</organism>
<feature type="region of interest" description="Disordered" evidence="1">
    <location>
        <begin position="324"/>
        <end position="358"/>
    </location>
</feature>
<sequence length="358" mass="40986">MDGPWSGKVKSQNSLNLSEFCRRRTGAPPPSRGCVMSLSWALRNGVARAHHLGRACAPATETSILRKGGREHAILRARARDQRWVGLFFGFLSILLDSLVLFSFHWALPLFGPKWRNTPKSAHFLSSYSMEMRERWWRIDTRTGSNQFFHRSHQLPIAITFDPELRLMHGLRLREALLVESKDYEQLYLDTRWRDQGSRVYIELGIQVYEGSRQGLKLGLRQQRTIGGSNCLWDLCFHVRYWLTSWLTVAAGGPPANIVYDRGRMIGPRGSATDGSPALVLDRSGLATTTDRDVHTSVEQVNYVGNQPRNDPYSNTYNQGWRSHPNFSWGGNQSNNNRPYQPPYQRQQQYQPLTSVPQ</sequence>
<comment type="caution">
    <text evidence="3">The sequence shown here is derived from an EMBL/GenBank/DDBJ whole genome shotgun (WGS) entry which is preliminary data.</text>
</comment>
<name>A0ABU6RJM4_9FABA</name>
<feature type="compositionally biased region" description="Low complexity" evidence="1">
    <location>
        <begin position="332"/>
        <end position="352"/>
    </location>
</feature>
<evidence type="ECO:0000313" key="4">
    <source>
        <dbReference type="Proteomes" id="UP001341840"/>
    </source>
</evidence>
<keyword evidence="2" id="KW-0472">Membrane</keyword>
<proteinExistence type="predicted"/>
<gene>
    <name evidence="3" type="ORF">PIB30_057325</name>
</gene>
<evidence type="ECO:0000256" key="1">
    <source>
        <dbReference type="SAM" id="MobiDB-lite"/>
    </source>
</evidence>
<dbReference type="Proteomes" id="UP001341840">
    <property type="component" value="Unassembled WGS sequence"/>
</dbReference>
<keyword evidence="2" id="KW-0812">Transmembrane</keyword>
<evidence type="ECO:0000256" key="2">
    <source>
        <dbReference type="SAM" id="Phobius"/>
    </source>
</evidence>
<feature type="transmembrane region" description="Helical" evidence="2">
    <location>
        <begin position="84"/>
        <end position="108"/>
    </location>
</feature>
<reference evidence="3 4" key="1">
    <citation type="journal article" date="2023" name="Plants (Basel)">
        <title>Bridging the Gap: Combining Genomics and Transcriptomics Approaches to Understand Stylosanthes scabra, an Orphan Legume from the Brazilian Caatinga.</title>
        <authorList>
            <person name="Ferreira-Neto J.R.C."/>
            <person name="da Silva M.D."/>
            <person name="Binneck E."/>
            <person name="de Melo N.F."/>
            <person name="da Silva R.H."/>
            <person name="de Melo A.L.T.M."/>
            <person name="Pandolfi V."/>
            <person name="Bustamante F.O."/>
            <person name="Brasileiro-Vidal A.C."/>
            <person name="Benko-Iseppon A.M."/>
        </authorList>
    </citation>
    <scope>NUCLEOTIDE SEQUENCE [LARGE SCALE GENOMIC DNA]</scope>
    <source>
        <tissue evidence="3">Leaves</tissue>
    </source>
</reference>
<accession>A0ABU6RJM4</accession>
<protein>
    <submittedName>
        <fullName evidence="3">Uncharacterized protein</fullName>
    </submittedName>
</protein>
<keyword evidence="4" id="KW-1185">Reference proteome</keyword>
<evidence type="ECO:0000313" key="3">
    <source>
        <dbReference type="EMBL" id="MED6124266.1"/>
    </source>
</evidence>
<dbReference type="EMBL" id="JASCZI010030676">
    <property type="protein sequence ID" value="MED6124266.1"/>
    <property type="molecule type" value="Genomic_DNA"/>
</dbReference>